<dbReference type="RefSeq" id="XP_013760350.1">
    <property type="nucleotide sequence ID" value="XM_013904896.1"/>
</dbReference>
<evidence type="ECO:0000256" key="7">
    <source>
        <dbReference type="RuleBase" id="RU368066"/>
    </source>
</evidence>
<evidence type="ECO:0000256" key="4">
    <source>
        <dbReference type="ARBA" id="ARBA00022989"/>
    </source>
</evidence>
<evidence type="ECO:0000313" key="10">
    <source>
        <dbReference type="Proteomes" id="UP000054408"/>
    </source>
</evidence>
<dbReference type="InterPro" id="IPR007603">
    <property type="entry name" value="Choline_transptr-like"/>
</dbReference>
<dbReference type="OrthoDB" id="420519at2759"/>
<dbReference type="AlphaFoldDB" id="A0A0L0D5J9"/>
<dbReference type="Pfam" id="PF04515">
    <property type="entry name" value="Choline_transpo"/>
    <property type="match status" value="1"/>
</dbReference>
<dbReference type="PANTHER" id="PTHR12385">
    <property type="entry name" value="CHOLINE TRANSPORTER-LIKE (SLC FAMILY 44)"/>
    <property type="match status" value="1"/>
</dbReference>
<reference evidence="9 10" key="1">
    <citation type="submission" date="2010-05" db="EMBL/GenBank/DDBJ databases">
        <title>The Genome Sequence of Thecamonas trahens ATCC 50062.</title>
        <authorList>
            <consortium name="The Broad Institute Genome Sequencing Platform"/>
            <person name="Russ C."/>
            <person name="Cuomo C."/>
            <person name="Shea T."/>
            <person name="Young S.K."/>
            <person name="Zeng Q."/>
            <person name="Koehrsen M."/>
            <person name="Haas B."/>
            <person name="Borodovsky M."/>
            <person name="Guigo R."/>
            <person name="Alvarado L."/>
            <person name="Berlin A."/>
            <person name="Bochicchio J."/>
            <person name="Borenstein D."/>
            <person name="Chapman S."/>
            <person name="Chen Z."/>
            <person name="Freedman E."/>
            <person name="Gellesch M."/>
            <person name="Goldberg J."/>
            <person name="Griggs A."/>
            <person name="Gujja S."/>
            <person name="Heilman E."/>
            <person name="Heiman D."/>
            <person name="Hepburn T."/>
            <person name="Howarth C."/>
            <person name="Jen D."/>
            <person name="Larson L."/>
            <person name="Mehta T."/>
            <person name="Park D."/>
            <person name="Pearson M."/>
            <person name="Roberts A."/>
            <person name="Saif S."/>
            <person name="Shenoy N."/>
            <person name="Sisk P."/>
            <person name="Stolte C."/>
            <person name="Sykes S."/>
            <person name="Thomson T."/>
            <person name="Walk T."/>
            <person name="White J."/>
            <person name="Yandava C."/>
            <person name="Burger G."/>
            <person name="Gray M.W."/>
            <person name="Holland P.W.H."/>
            <person name="King N."/>
            <person name="Lang F.B.F."/>
            <person name="Roger A.J."/>
            <person name="Ruiz-Trillo I."/>
            <person name="Lander E."/>
            <person name="Nusbaum C."/>
        </authorList>
    </citation>
    <scope>NUCLEOTIDE SEQUENCE [LARGE SCALE GENOMIC DNA]</scope>
    <source>
        <strain evidence="9 10">ATCC 50062</strain>
    </source>
</reference>
<comment type="function">
    <text evidence="7">Choline transporter.</text>
</comment>
<keyword evidence="5 7" id="KW-0472">Membrane</keyword>
<feature type="transmembrane region" description="Helical" evidence="7">
    <location>
        <begin position="487"/>
        <end position="513"/>
    </location>
</feature>
<feature type="transmembrane region" description="Helical" evidence="7">
    <location>
        <begin position="550"/>
        <end position="570"/>
    </location>
</feature>
<feature type="transmembrane region" description="Helical" evidence="7">
    <location>
        <begin position="616"/>
        <end position="641"/>
    </location>
</feature>
<comment type="subcellular location">
    <subcellularLocation>
        <location evidence="7">Cell membrane</location>
        <topology evidence="7">Multi-pass membrane protein</topology>
    </subcellularLocation>
    <subcellularLocation>
        <location evidence="1">Membrane</location>
        <topology evidence="1">Multi-pass membrane protein</topology>
    </subcellularLocation>
</comment>
<keyword evidence="10" id="KW-1185">Reference proteome</keyword>
<evidence type="ECO:0000256" key="6">
    <source>
        <dbReference type="ARBA" id="ARBA00023180"/>
    </source>
</evidence>
<feature type="transmembrane region" description="Helical" evidence="7">
    <location>
        <begin position="374"/>
        <end position="399"/>
    </location>
</feature>
<feature type="transmembrane region" description="Helical" evidence="7">
    <location>
        <begin position="427"/>
        <end position="449"/>
    </location>
</feature>
<evidence type="ECO:0000256" key="3">
    <source>
        <dbReference type="ARBA" id="ARBA00022692"/>
    </source>
</evidence>
<sequence length="697" mass="76918">MAKKSSKGSRGSKGSRDSKGSKGSKGKGSSSKGGKGSGGRRSSKKNSSGKVYGGPKYTPRHTDCFFLLLFICFLVGMVVVSIVAVRKGDINRLIRGRDMYGNLCGVKNNGDGRNTLDHTSRGVLIFPNPVRLSVSYCAERCPCTKDSPCPNVDFSNPDYSRLLCPYQRDGSPVYAGGPSNPSHIVTFNTDGKCYWWFNTREIINRCIPTGSEFFVSPNSNSTTSADSSNIDNLRDQTTKILGDVNQTKYWLFLLAGVALVLGFVWLIMLTHFAGFFVWTTIVLIFLASLGVTIFLGLEYKEDRDEQQKLEAQGRGQDVTNSEKAQKTTLMVLAVIAGIITMVILVLICFFFNRIKVAVRLIKEAAKAVGEMKLIILFPLVTLFFLIAVLIYGIAFWLILGTVADDVNDSDGNWKGTKSDRTLQGMQVYFVFGIFWLVAFVLAATEMTFARTFVRWYYAPKGKKAGSGGKAQGVGSCTVWRSWGTVMWYHLGTVAFGSFIIAVVMMIRAVIWFIQRNLEKYKGNDFVDKLLKCLGCCFAYVQRFLEFINRNAYIVTAMIGIGFCGACKRAYHLLTSNAVLLIAVSGVAEFLLFLGKLFITVSVVIVAVLIFRSDDELNYWAIPVILAALIAYAVATAFLSLFSIAISTIFLCFCNDIEYATINGKGEDEVWPHVSPSLDKFISEFKGASPEAKMVDAK</sequence>
<keyword evidence="4 7" id="KW-1133">Transmembrane helix</keyword>
<dbReference type="GO" id="GO:0005886">
    <property type="term" value="C:plasma membrane"/>
    <property type="evidence" value="ECO:0007669"/>
    <property type="project" value="UniProtKB-SubCell"/>
</dbReference>
<feature type="transmembrane region" description="Helical" evidence="7">
    <location>
        <begin position="577"/>
        <end position="610"/>
    </location>
</feature>
<evidence type="ECO:0000256" key="5">
    <source>
        <dbReference type="ARBA" id="ARBA00023136"/>
    </source>
</evidence>
<gene>
    <name evidence="9" type="ORF">AMSG_03008</name>
</gene>
<evidence type="ECO:0000313" key="9">
    <source>
        <dbReference type="EMBL" id="KNC46573.1"/>
    </source>
</evidence>
<dbReference type="GO" id="GO:0022857">
    <property type="term" value="F:transmembrane transporter activity"/>
    <property type="evidence" value="ECO:0007669"/>
    <property type="project" value="UniProtKB-UniRule"/>
</dbReference>
<organism evidence="9 10">
    <name type="scientific">Thecamonas trahens ATCC 50062</name>
    <dbReference type="NCBI Taxonomy" id="461836"/>
    <lineage>
        <taxon>Eukaryota</taxon>
        <taxon>Apusozoa</taxon>
        <taxon>Apusomonadida</taxon>
        <taxon>Apusomonadidae</taxon>
        <taxon>Thecamonas</taxon>
    </lineage>
</organism>
<evidence type="ECO:0000256" key="8">
    <source>
        <dbReference type="SAM" id="MobiDB-lite"/>
    </source>
</evidence>
<dbReference type="STRING" id="461836.A0A0L0D5J9"/>
<evidence type="ECO:0000256" key="1">
    <source>
        <dbReference type="ARBA" id="ARBA00004141"/>
    </source>
</evidence>
<proteinExistence type="inferred from homology"/>
<accession>A0A0L0D5J9</accession>
<evidence type="ECO:0000256" key="2">
    <source>
        <dbReference type="ARBA" id="ARBA00007168"/>
    </source>
</evidence>
<feature type="transmembrane region" description="Helical" evidence="7">
    <location>
        <begin position="275"/>
        <end position="297"/>
    </location>
</feature>
<dbReference type="PANTHER" id="PTHR12385:SF14">
    <property type="entry name" value="CHOLINE TRANSPORTER-LIKE 2"/>
    <property type="match status" value="1"/>
</dbReference>
<feature type="region of interest" description="Disordered" evidence="8">
    <location>
        <begin position="1"/>
        <end position="53"/>
    </location>
</feature>
<dbReference type="Proteomes" id="UP000054408">
    <property type="component" value="Unassembled WGS sequence"/>
</dbReference>
<comment type="similarity">
    <text evidence="2 7">Belongs to the CTL (choline transporter-like) family.</text>
</comment>
<dbReference type="OMA" id="LLGIRYM"/>
<protein>
    <recommendedName>
        <fullName evidence="7">Choline transporter-like protein</fullName>
    </recommendedName>
</protein>
<feature type="transmembrane region" description="Helical" evidence="7">
    <location>
        <begin position="65"/>
        <end position="85"/>
    </location>
</feature>
<feature type="transmembrane region" description="Helical" evidence="7">
    <location>
        <begin position="329"/>
        <end position="354"/>
    </location>
</feature>
<dbReference type="EMBL" id="GL349443">
    <property type="protein sequence ID" value="KNC46573.1"/>
    <property type="molecule type" value="Genomic_DNA"/>
</dbReference>
<keyword evidence="3 7" id="KW-0812">Transmembrane</keyword>
<name>A0A0L0D5J9_THETB</name>
<feature type="transmembrane region" description="Helical" evidence="7">
    <location>
        <begin position="249"/>
        <end position="269"/>
    </location>
</feature>
<dbReference type="GeneID" id="25562649"/>
<keyword evidence="6" id="KW-0325">Glycoprotein</keyword>
<dbReference type="eggNOG" id="KOG1362">
    <property type="taxonomic scope" value="Eukaryota"/>
</dbReference>